<dbReference type="KEGG" id="sdyn:Mal52_61400"/>
<keyword evidence="1" id="KW-0812">Transmembrane</keyword>
<keyword evidence="3" id="KW-1185">Reference proteome</keyword>
<keyword evidence="1" id="KW-1133">Transmembrane helix</keyword>
<protein>
    <recommendedName>
        <fullName evidence="4">Cytochrome C</fullName>
    </recommendedName>
</protein>
<sequence length="186" mass="20656">MTLKNQVRGSGVFVAGLAVGLMWAGLLGPATWAAGEDGSESPAALRAELDTIKGKLPGQAHAMMDVAYHYDNLWFAGQHGNWPLAQFYFNETRSHLRWAVRIIPVRKDNQGQEVKLADILESLENRPLKDLEAAIQSGDREKFNTAYRFTLEACYACHKAADKPYLTLQVPDHPAESMIDFEAVVK</sequence>
<accession>A0A517ZYN1</accession>
<evidence type="ECO:0000313" key="2">
    <source>
        <dbReference type="EMBL" id="QDU47605.1"/>
    </source>
</evidence>
<proteinExistence type="predicted"/>
<dbReference type="RefSeq" id="WP_145380403.1">
    <property type="nucleotide sequence ID" value="NZ_CP036276.1"/>
</dbReference>
<evidence type="ECO:0000256" key="1">
    <source>
        <dbReference type="SAM" id="Phobius"/>
    </source>
</evidence>
<feature type="transmembrane region" description="Helical" evidence="1">
    <location>
        <begin position="12"/>
        <end position="32"/>
    </location>
</feature>
<dbReference type="AlphaFoldDB" id="A0A517ZYN1"/>
<organism evidence="2 3">
    <name type="scientific">Symmachiella dynata</name>
    <dbReference type="NCBI Taxonomy" id="2527995"/>
    <lineage>
        <taxon>Bacteria</taxon>
        <taxon>Pseudomonadati</taxon>
        <taxon>Planctomycetota</taxon>
        <taxon>Planctomycetia</taxon>
        <taxon>Planctomycetales</taxon>
        <taxon>Planctomycetaceae</taxon>
        <taxon>Symmachiella</taxon>
    </lineage>
</organism>
<evidence type="ECO:0000313" key="3">
    <source>
        <dbReference type="Proteomes" id="UP000319383"/>
    </source>
</evidence>
<gene>
    <name evidence="2" type="ORF">Mal52_61400</name>
</gene>
<evidence type="ECO:0008006" key="4">
    <source>
        <dbReference type="Google" id="ProtNLM"/>
    </source>
</evidence>
<keyword evidence="1" id="KW-0472">Membrane</keyword>
<dbReference type="EMBL" id="CP036276">
    <property type="protein sequence ID" value="QDU47605.1"/>
    <property type="molecule type" value="Genomic_DNA"/>
</dbReference>
<reference evidence="2 3" key="1">
    <citation type="submission" date="2019-02" db="EMBL/GenBank/DDBJ databases">
        <title>Deep-cultivation of Planctomycetes and their phenomic and genomic characterization uncovers novel biology.</title>
        <authorList>
            <person name="Wiegand S."/>
            <person name="Jogler M."/>
            <person name="Boedeker C."/>
            <person name="Pinto D."/>
            <person name="Vollmers J."/>
            <person name="Rivas-Marin E."/>
            <person name="Kohn T."/>
            <person name="Peeters S.H."/>
            <person name="Heuer A."/>
            <person name="Rast P."/>
            <person name="Oberbeckmann S."/>
            <person name="Bunk B."/>
            <person name="Jeske O."/>
            <person name="Meyerdierks A."/>
            <person name="Storesund J.E."/>
            <person name="Kallscheuer N."/>
            <person name="Luecker S."/>
            <person name="Lage O.M."/>
            <person name="Pohl T."/>
            <person name="Merkel B.J."/>
            <person name="Hornburger P."/>
            <person name="Mueller R.-W."/>
            <person name="Bruemmer F."/>
            <person name="Labrenz M."/>
            <person name="Spormann A.M."/>
            <person name="Op den Camp H."/>
            <person name="Overmann J."/>
            <person name="Amann R."/>
            <person name="Jetten M.S.M."/>
            <person name="Mascher T."/>
            <person name="Medema M.H."/>
            <person name="Devos D.P."/>
            <person name="Kaster A.-K."/>
            <person name="Ovreas L."/>
            <person name="Rohde M."/>
            <person name="Galperin M.Y."/>
            <person name="Jogler C."/>
        </authorList>
    </citation>
    <scope>NUCLEOTIDE SEQUENCE [LARGE SCALE GENOMIC DNA]</scope>
    <source>
        <strain evidence="2 3">Mal52</strain>
    </source>
</reference>
<dbReference type="Proteomes" id="UP000319383">
    <property type="component" value="Chromosome"/>
</dbReference>
<name>A0A517ZYN1_9PLAN</name>